<reference evidence="1 2" key="1">
    <citation type="journal article" date="2019" name="Commun. Biol.">
        <title>The bagworm genome reveals a unique fibroin gene that provides high tensile strength.</title>
        <authorList>
            <person name="Kono N."/>
            <person name="Nakamura H."/>
            <person name="Ohtoshi R."/>
            <person name="Tomita M."/>
            <person name="Numata K."/>
            <person name="Arakawa K."/>
        </authorList>
    </citation>
    <scope>NUCLEOTIDE SEQUENCE [LARGE SCALE GENOMIC DNA]</scope>
</reference>
<evidence type="ECO:0000313" key="2">
    <source>
        <dbReference type="Proteomes" id="UP000299102"/>
    </source>
</evidence>
<proteinExistence type="predicted"/>
<accession>A0A4C1XQN2</accession>
<dbReference type="OrthoDB" id="410155at2759"/>
<evidence type="ECO:0000313" key="1">
    <source>
        <dbReference type="EMBL" id="GBP65363.1"/>
    </source>
</evidence>
<sequence>MRNENWSDFMEEITPSHKAFWKVTKALKTEGYIPIPHLTKPDNSIALDDAEIAECLADSIEYTALHTTLLIFDISRKKSRTKSPSNSKLKDNLRPVSHSKVQMLVKSFKIKKAPGLDGISKKQSNAFLCLYWAYLRYLRYLTLSYEIAIFLPSGKRRKDARDAHWCVRNSILNRDLELPTIHEDASKRYFDIAGCHPNTLLRSAVDYEPPHSHNFIRRPLNVLTHPPDALTAAIDSLMEVNVTHD</sequence>
<organism evidence="1 2">
    <name type="scientific">Eumeta variegata</name>
    <name type="common">Bagworm moth</name>
    <name type="synonym">Eumeta japonica</name>
    <dbReference type="NCBI Taxonomy" id="151549"/>
    <lineage>
        <taxon>Eukaryota</taxon>
        <taxon>Metazoa</taxon>
        <taxon>Ecdysozoa</taxon>
        <taxon>Arthropoda</taxon>
        <taxon>Hexapoda</taxon>
        <taxon>Insecta</taxon>
        <taxon>Pterygota</taxon>
        <taxon>Neoptera</taxon>
        <taxon>Endopterygota</taxon>
        <taxon>Lepidoptera</taxon>
        <taxon>Glossata</taxon>
        <taxon>Ditrysia</taxon>
        <taxon>Tineoidea</taxon>
        <taxon>Psychidae</taxon>
        <taxon>Oiketicinae</taxon>
        <taxon>Eumeta</taxon>
    </lineage>
</organism>
<gene>
    <name evidence="1" type="ORF">EVAR_52137_1</name>
</gene>
<name>A0A4C1XQN2_EUMVA</name>
<dbReference type="EMBL" id="BGZK01000926">
    <property type="protein sequence ID" value="GBP65363.1"/>
    <property type="molecule type" value="Genomic_DNA"/>
</dbReference>
<dbReference type="Proteomes" id="UP000299102">
    <property type="component" value="Unassembled WGS sequence"/>
</dbReference>
<protein>
    <submittedName>
        <fullName evidence="1">Uncharacterized protein</fullName>
    </submittedName>
</protein>
<dbReference type="AlphaFoldDB" id="A0A4C1XQN2"/>
<keyword evidence="2" id="KW-1185">Reference proteome</keyword>
<comment type="caution">
    <text evidence="1">The sequence shown here is derived from an EMBL/GenBank/DDBJ whole genome shotgun (WGS) entry which is preliminary data.</text>
</comment>